<sequence>MARTLRKKNQKGDVINIRVRLADFSTYTRQRKLSSATDSDVEIARVGWELFEQNGYVGKALRLIESEWSSLKSVQPGKRGAVSNRSVCDR</sequence>
<evidence type="ECO:0000313" key="2">
    <source>
        <dbReference type="EMBL" id="QKQ25620.1"/>
    </source>
</evidence>
<evidence type="ECO:0000313" key="3">
    <source>
        <dbReference type="Proteomes" id="UP000509658"/>
    </source>
</evidence>
<dbReference type="InterPro" id="IPR017961">
    <property type="entry name" value="DNA_pol_Y-fam_little_finger"/>
</dbReference>
<accession>A0A6N0HTJ5</accession>
<dbReference type="Gene3D" id="3.30.1490.100">
    <property type="entry name" value="DNA polymerase, Y-family, little finger domain"/>
    <property type="match status" value="1"/>
</dbReference>
<keyword evidence="3" id="KW-1185">Reference proteome</keyword>
<protein>
    <recommendedName>
        <fullName evidence="1">DNA polymerase Y-family little finger domain-containing protein</fullName>
    </recommendedName>
</protein>
<proteinExistence type="predicted"/>
<gene>
    <name evidence="2" type="ORF">HUE57_04390</name>
</gene>
<organism evidence="2 3">
    <name type="scientific">Candidatus Reidiella endopervernicosa</name>
    <dbReference type="NCBI Taxonomy" id="2738883"/>
    <lineage>
        <taxon>Bacteria</taxon>
        <taxon>Pseudomonadati</taxon>
        <taxon>Pseudomonadota</taxon>
        <taxon>Gammaproteobacteria</taxon>
        <taxon>Candidatus Reidiella</taxon>
    </lineage>
</organism>
<dbReference type="InterPro" id="IPR036775">
    <property type="entry name" value="DNA_pol_Y-fam_lit_finger_sf"/>
</dbReference>
<name>A0A6N0HTJ5_9GAMM</name>
<reference evidence="2 3" key="1">
    <citation type="submission" date="2020-05" db="EMBL/GenBank/DDBJ databases">
        <title>Horizontal transmission and recombination maintain forever young bacterial symbiont genomes.</title>
        <authorList>
            <person name="Russell S.L."/>
            <person name="Pepper-Tunick E."/>
            <person name="Svedberg J."/>
            <person name="Byrne A."/>
            <person name="Ruelas Castillo J."/>
            <person name="Vollmers C."/>
            <person name="Beinart R.A."/>
            <person name="Corbett-Detig R."/>
        </authorList>
    </citation>
    <scope>NUCLEOTIDE SEQUENCE [LARGE SCALE GENOMIC DNA]</scope>
    <source>
        <strain evidence="2">Santa_Monica_outfall</strain>
    </source>
</reference>
<dbReference type="GO" id="GO:0003684">
    <property type="term" value="F:damaged DNA binding"/>
    <property type="evidence" value="ECO:0007669"/>
    <property type="project" value="InterPro"/>
</dbReference>
<dbReference type="EMBL" id="CP054491">
    <property type="protein sequence ID" value="QKQ25620.1"/>
    <property type="molecule type" value="Genomic_DNA"/>
</dbReference>
<dbReference type="Pfam" id="PF11799">
    <property type="entry name" value="IMS_C"/>
    <property type="match status" value="1"/>
</dbReference>
<dbReference type="Proteomes" id="UP000509658">
    <property type="component" value="Chromosome"/>
</dbReference>
<dbReference type="SUPFAM" id="SSF100879">
    <property type="entry name" value="Lesion bypass DNA polymerase (Y-family), little finger domain"/>
    <property type="match status" value="1"/>
</dbReference>
<dbReference type="AlphaFoldDB" id="A0A6N0HTJ5"/>
<dbReference type="KEGG" id="rev:HUE57_04390"/>
<dbReference type="GO" id="GO:0006281">
    <property type="term" value="P:DNA repair"/>
    <property type="evidence" value="ECO:0007669"/>
    <property type="project" value="InterPro"/>
</dbReference>
<evidence type="ECO:0000259" key="1">
    <source>
        <dbReference type="Pfam" id="PF11799"/>
    </source>
</evidence>
<feature type="domain" description="DNA polymerase Y-family little finger" evidence="1">
    <location>
        <begin position="2"/>
        <end position="72"/>
    </location>
</feature>